<keyword evidence="2" id="KW-1185">Reference proteome</keyword>
<organism evidence="1 2">
    <name type="scientific">Euplotes crassus</name>
    <dbReference type="NCBI Taxonomy" id="5936"/>
    <lineage>
        <taxon>Eukaryota</taxon>
        <taxon>Sar</taxon>
        <taxon>Alveolata</taxon>
        <taxon>Ciliophora</taxon>
        <taxon>Intramacronucleata</taxon>
        <taxon>Spirotrichea</taxon>
        <taxon>Hypotrichia</taxon>
        <taxon>Euplotida</taxon>
        <taxon>Euplotidae</taxon>
        <taxon>Moneuplotes</taxon>
    </lineage>
</organism>
<proteinExistence type="predicted"/>
<evidence type="ECO:0000313" key="1">
    <source>
        <dbReference type="EMBL" id="CAI2380786.1"/>
    </source>
</evidence>
<dbReference type="EMBL" id="CAMPGE010022775">
    <property type="protein sequence ID" value="CAI2380786.1"/>
    <property type="molecule type" value="Genomic_DNA"/>
</dbReference>
<reference evidence="1" key="1">
    <citation type="submission" date="2023-07" db="EMBL/GenBank/DDBJ databases">
        <authorList>
            <consortium name="AG Swart"/>
            <person name="Singh M."/>
            <person name="Singh A."/>
            <person name="Seah K."/>
            <person name="Emmerich C."/>
        </authorList>
    </citation>
    <scope>NUCLEOTIDE SEQUENCE</scope>
    <source>
        <strain evidence="1">DP1</strain>
    </source>
</reference>
<name>A0AAD1XWT3_EUPCR</name>
<evidence type="ECO:0000313" key="2">
    <source>
        <dbReference type="Proteomes" id="UP001295684"/>
    </source>
</evidence>
<dbReference type="Proteomes" id="UP001295684">
    <property type="component" value="Unassembled WGS sequence"/>
</dbReference>
<accession>A0AAD1XWT3</accession>
<sequence>METFMLFPCFSFMNGTIKSLTVSKVCLGVFKTGCAETCFSYFPWIPFFCSSFCSVALDFLHLRMAPSLEVLAVFCSSLVEVSLSEVEDCDVFNGLVGSLPNKSSSSLPIFWPLVLTILLKLEIEQFSFPSLGISSVICLNFGVKVAIFG</sequence>
<gene>
    <name evidence="1" type="ORF">ECRASSUSDP1_LOCUS22226</name>
</gene>
<comment type="caution">
    <text evidence="1">The sequence shown here is derived from an EMBL/GenBank/DDBJ whole genome shotgun (WGS) entry which is preliminary data.</text>
</comment>
<protein>
    <submittedName>
        <fullName evidence="1">Uncharacterized protein</fullName>
    </submittedName>
</protein>
<dbReference type="AlphaFoldDB" id="A0AAD1XWT3"/>